<dbReference type="Proteomes" id="UP000050525">
    <property type="component" value="Unassembled WGS sequence"/>
</dbReference>
<dbReference type="GO" id="GO:0000981">
    <property type="term" value="F:DNA-binding transcription factor activity, RNA polymerase II-specific"/>
    <property type="evidence" value="ECO:0007669"/>
    <property type="project" value="TreeGrafter"/>
</dbReference>
<dbReference type="GO" id="GO:0008270">
    <property type="term" value="F:zinc ion binding"/>
    <property type="evidence" value="ECO:0007669"/>
    <property type="project" value="UniProtKB-KW"/>
</dbReference>
<comment type="caution">
    <text evidence="16">The sequence shown here is derived from an EMBL/GenBank/DDBJ whole genome shotgun (WGS) entry which is preliminary data.</text>
</comment>
<dbReference type="SMART" id="SM00349">
    <property type="entry name" value="KRAB"/>
    <property type="match status" value="1"/>
</dbReference>
<dbReference type="PROSITE" id="PS50806">
    <property type="entry name" value="KRAB_RELATED"/>
    <property type="match status" value="1"/>
</dbReference>
<keyword evidence="10" id="KW-0539">Nucleus</keyword>
<feature type="domain" description="C2H2-type" evidence="13">
    <location>
        <begin position="396"/>
        <end position="423"/>
    </location>
</feature>
<evidence type="ECO:0000256" key="11">
    <source>
        <dbReference type="PROSITE-ProRule" id="PRU00042"/>
    </source>
</evidence>
<dbReference type="SUPFAM" id="SSF109640">
    <property type="entry name" value="KRAB domain (Kruppel-associated box)"/>
    <property type="match status" value="1"/>
</dbReference>
<evidence type="ECO:0000256" key="10">
    <source>
        <dbReference type="ARBA" id="ARBA00023242"/>
    </source>
</evidence>
<evidence type="ECO:0000259" key="14">
    <source>
        <dbReference type="PROSITE" id="PS50805"/>
    </source>
</evidence>
<feature type="region of interest" description="Disordered" evidence="12">
    <location>
        <begin position="288"/>
        <end position="312"/>
    </location>
</feature>
<organism evidence="16 17">
    <name type="scientific">Alligator mississippiensis</name>
    <name type="common">American alligator</name>
    <dbReference type="NCBI Taxonomy" id="8496"/>
    <lineage>
        <taxon>Eukaryota</taxon>
        <taxon>Metazoa</taxon>
        <taxon>Chordata</taxon>
        <taxon>Craniata</taxon>
        <taxon>Vertebrata</taxon>
        <taxon>Euteleostomi</taxon>
        <taxon>Archelosauria</taxon>
        <taxon>Archosauria</taxon>
        <taxon>Crocodylia</taxon>
        <taxon>Alligatoridae</taxon>
        <taxon>Alligatorinae</taxon>
        <taxon>Alligator</taxon>
    </lineage>
</organism>
<keyword evidence="9" id="KW-0804">Transcription</keyword>
<dbReference type="eggNOG" id="KOG1721">
    <property type="taxonomic scope" value="Eukaryota"/>
</dbReference>
<dbReference type="PANTHER" id="PTHR24381">
    <property type="entry name" value="ZINC FINGER PROTEIN"/>
    <property type="match status" value="1"/>
</dbReference>
<dbReference type="GO" id="GO:0005634">
    <property type="term" value="C:nucleus"/>
    <property type="evidence" value="ECO:0007669"/>
    <property type="project" value="UniProtKB-SubCell"/>
</dbReference>
<dbReference type="FunFam" id="3.30.160.60:FF:000367">
    <property type="entry name" value="Zinc finger protein 572"/>
    <property type="match status" value="1"/>
</dbReference>
<dbReference type="PROSITE" id="PS50805">
    <property type="entry name" value="KRAB"/>
    <property type="match status" value="1"/>
</dbReference>
<sequence>MASRQSAPVLSRAASKRLAAKEKELHAAEISLTLMAAIQAVEQKVDAHAARLLHLEGRAGTVDEKLIGCEKTVVEFGNQLEGRWGALGTLIQEYGLLQRRLENMENLLKNRNFWVLRLPPGTKGETPQVPVTFDDVSVYFSEEEWESLAGWQKELYKNVMKGNYETLVSLDYAISKPDLLSRIERGETPCIGEQAGSVDGEVPVDPNTVLIEVEEEQPRSLEPQRTLLRAEAFQYPELEMLQHESPDSPGTEMLGHGLGKPAAPALDFPDADPMLLYPLVALPPRDRGAEGPLPVLPAESAPPRHSPRTHPVAGNPYSCPECERRFCHKSSLRKHLLSHGGGCRRSPLQKGSPARGPCKPRSQGAGAFQCLQCGQRFSCPSHLLRHQRTHTGERPYKCTQCEKRFTRKQYLVEHQRVHAGEHPYTCPHCSKSFRYKRSLRYHQKSHASPLHDLLDPGPAGGHLG</sequence>
<keyword evidence="8" id="KW-0238">DNA-binding</keyword>
<dbReference type="Gene3D" id="6.10.140.140">
    <property type="match status" value="1"/>
</dbReference>
<dbReference type="FunFam" id="3.30.160.60:FF:000624">
    <property type="entry name" value="zinc finger protein 697"/>
    <property type="match status" value="2"/>
</dbReference>
<evidence type="ECO:0000313" key="17">
    <source>
        <dbReference type="Proteomes" id="UP000050525"/>
    </source>
</evidence>
<feature type="domain" description="KRAB-related" evidence="15">
    <location>
        <begin position="128"/>
        <end position="192"/>
    </location>
</feature>
<dbReference type="InterPro" id="IPR036051">
    <property type="entry name" value="KRAB_dom_sf"/>
</dbReference>
<feature type="domain" description="C2H2-type" evidence="13">
    <location>
        <begin position="424"/>
        <end position="451"/>
    </location>
</feature>
<name>A0A151NWU9_ALLMI</name>
<keyword evidence="17" id="KW-1185">Reference proteome</keyword>
<gene>
    <name evidence="16" type="ORF">Y1Q_0020477</name>
</gene>
<dbReference type="InterPro" id="IPR036236">
    <property type="entry name" value="Znf_C2H2_sf"/>
</dbReference>
<dbReference type="FunFam" id="3.30.160.60:FF:000100">
    <property type="entry name" value="Zinc finger 45-like"/>
    <property type="match status" value="1"/>
</dbReference>
<evidence type="ECO:0000256" key="2">
    <source>
        <dbReference type="ARBA" id="ARBA00006991"/>
    </source>
</evidence>
<keyword evidence="7" id="KW-0805">Transcription regulation</keyword>
<feature type="region of interest" description="Disordered" evidence="12">
    <location>
        <begin position="445"/>
        <end position="464"/>
    </location>
</feature>
<dbReference type="PANTHER" id="PTHR24381:SF393">
    <property type="entry name" value="CHROMATIN-LINKED ADAPTOR FOR MSL PROTEINS, ISOFORM B"/>
    <property type="match status" value="1"/>
</dbReference>
<dbReference type="OrthoDB" id="654211at2759"/>
<feature type="domain" description="KRAB" evidence="14">
    <location>
        <begin position="131"/>
        <end position="202"/>
    </location>
</feature>
<dbReference type="Gene3D" id="3.30.160.60">
    <property type="entry name" value="Classic Zinc Finger"/>
    <property type="match status" value="4"/>
</dbReference>
<dbReference type="PROSITE" id="PS50157">
    <property type="entry name" value="ZINC_FINGER_C2H2_2"/>
    <property type="match status" value="4"/>
</dbReference>
<proteinExistence type="inferred from homology"/>
<protein>
    <submittedName>
        <fullName evidence="16">Zinc finger protein 398-like</fullName>
    </submittedName>
</protein>
<evidence type="ECO:0000256" key="4">
    <source>
        <dbReference type="ARBA" id="ARBA00022737"/>
    </source>
</evidence>
<comment type="subcellular location">
    <subcellularLocation>
        <location evidence="1">Nucleus</location>
    </subcellularLocation>
</comment>
<dbReference type="InterPro" id="IPR013087">
    <property type="entry name" value="Znf_C2H2_type"/>
</dbReference>
<dbReference type="EMBL" id="AKHW03001812">
    <property type="protein sequence ID" value="KYO40895.1"/>
    <property type="molecule type" value="Genomic_DNA"/>
</dbReference>
<evidence type="ECO:0000256" key="12">
    <source>
        <dbReference type="SAM" id="MobiDB-lite"/>
    </source>
</evidence>
<dbReference type="SUPFAM" id="SSF57667">
    <property type="entry name" value="beta-beta-alpha zinc fingers"/>
    <property type="match status" value="3"/>
</dbReference>
<feature type="domain" description="C2H2-type" evidence="13">
    <location>
        <begin position="368"/>
        <end position="395"/>
    </location>
</feature>
<dbReference type="AlphaFoldDB" id="A0A151NWU9"/>
<evidence type="ECO:0000256" key="5">
    <source>
        <dbReference type="ARBA" id="ARBA00022771"/>
    </source>
</evidence>
<accession>A0A151NWU9</accession>
<keyword evidence="6" id="KW-0862">Zinc</keyword>
<dbReference type="GO" id="GO:0000977">
    <property type="term" value="F:RNA polymerase II transcription regulatory region sequence-specific DNA binding"/>
    <property type="evidence" value="ECO:0007669"/>
    <property type="project" value="TreeGrafter"/>
</dbReference>
<comment type="similarity">
    <text evidence="2">Belongs to the krueppel C2H2-type zinc-finger protein family.</text>
</comment>
<evidence type="ECO:0000256" key="7">
    <source>
        <dbReference type="ARBA" id="ARBA00023015"/>
    </source>
</evidence>
<dbReference type="Pfam" id="PF01352">
    <property type="entry name" value="KRAB"/>
    <property type="match status" value="1"/>
</dbReference>
<evidence type="ECO:0000259" key="13">
    <source>
        <dbReference type="PROSITE" id="PS50157"/>
    </source>
</evidence>
<dbReference type="Pfam" id="PF00096">
    <property type="entry name" value="zf-C2H2"/>
    <property type="match status" value="4"/>
</dbReference>
<dbReference type="KEGG" id="amj:102569597"/>
<dbReference type="SMART" id="SM00355">
    <property type="entry name" value="ZnF_C2H2"/>
    <property type="match status" value="4"/>
</dbReference>
<dbReference type="PROSITE" id="PS00028">
    <property type="entry name" value="ZINC_FINGER_C2H2_1"/>
    <property type="match status" value="4"/>
</dbReference>
<evidence type="ECO:0000256" key="1">
    <source>
        <dbReference type="ARBA" id="ARBA00004123"/>
    </source>
</evidence>
<dbReference type="InterPro" id="IPR003655">
    <property type="entry name" value="aKRAB"/>
</dbReference>
<evidence type="ECO:0000313" key="16">
    <source>
        <dbReference type="EMBL" id="KYO40895.1"/>
    </source>
</evidence>
<feature type="domain" description="C2H2-type" evidence="13">
    <location>
        <begin position="317"/>
        <end position="341"/>
    </location>
</feature>
<feature type="region of interest" description="Disordered" evidence="12">
    <location>
        <begin position="338"/>
        <end position="360"/>
    </location>
</feature>
<keyword evidence="3" id="KW-0479">Metal-binding</keyword>
<dbReference type="CDD" id="cd07765">
    <property type="entry name" value="KRAB_A-box"/>
    <property type="match status" value="1"/>
</dbReference>
<reference evidence="16 17" key="1">
    <citation type="journal article" date="2012" name="Genome Biol.">
        <title>Sequencing three crocodilian genomes to illuminate the evolution of archosaurs and amniotes.</title>
        <authorList>
            <person name="St John J.A."/>
            <person name="Braun E.L."/>
            <person name="Isberg S.R."/>
            <person name="Miles L.G."/>
            <person name="Chong A.Y."/>
            <person name="Gongora J."/>
            <person name="Dalzell P."/>
            <person name="Moran C."/>
            <person name="Bed'hom B."/>
            <person name="Abzhanov A."/>
            <person name="Burgess S.C."/>
            <person name="Cooksey A.M."/>
            <person name="Castoe T.A."/>
            <person name="Crawford N.G."/>
            <person name="Densmore L.D."/>
            <person name="Drew J.C."/>
            <person name="Edwards S.V."/>
            <person name="Faircloth B.C."/>
            <person name="Fujita M.K."/>
            <person name="Greenwold M.J."/>
            <person name="Hoffmann F.G."/>
            <person name="Howard J.M."/>
            <person name="Iguchi T."/>
            <person name="Janes D.E."/>
            <person name="Khan S.Y."/>
            <person name="Kohno S."/>
            <person name="de Koning A.J."/>
            <person name="Lance S.L."/>
            <person name="McCarthy F.M."/>
            <person name="McCormack J.E."/>
            <person name="Merchant M.E."/>
            <person name="Peterson D.G."/>
            <person name="Pollock D.D."/>
            <person name="Pourmand N."/>
            <person name="Raney B.J."/>
            <person name="Roessler K.A."/>
            <person name="Sanford J.R."/>
            <person name="Sawyer R.H."/>
            <person name="Schmidt C.J."/>
            <person name="Triplett E.W."/>
            <person name="Tuberville T.D."/>
            <person name="Venegas-Anaya M."/>
            <person name="Howard J.T."/>
            <person name="Jarvis E.D."/>
            <person name="Guillette L.J.Jr."/>
            <person name="Glenn T.C."/>
            <person name="Green R.E."/>
            <person name="Ray D.A."/>
        </authorList>
    </citation>
    <scope>NUCLEOTIDE SEQUENCE [LARGE SCALE GENOMIC DNA]</scope>
    <source>
        <strain evidence="16">KSC_2009_1</strain>
    </source>
</reference>
<evidence type="ECO:0000256" key="9">
    <source>
        <dbReference type="ARBA" id="ARBA00023163"/>
    </source>
</evidence>
<dbReference type="InterPro" id="IPR001909">
    <property type="entry name" value="KRAB"/>
</dbReference>
<evidence type="ECO:0000256" key="6">
    <source>
        <dbReference type="ARBA" id="ARBA00022833"/>
    </source>
</evidence>
<keyword evidence="4" id="KW-0677">Repeat</keyword>
<evidence type="ECO:0000256" key="8">
    <source>
        <dbReference type="ARBA" id="ARBA00023125"/>
    </source>
</evidence>
<evidence type="ECO:0000256" key="3">
    <source>
        <dbReference type="ARBA" id="ARBA00022723"/>
    </source>
</evidence>
<evidence type="ECO:0000259" key="15">
    <source>
        <dbReference type="PROSITE" id="PS50806"/>
    </source>
</evidence>
<keyword evidence="5 11" id="KW-0863">Zinc-finger</keyword>